<dbReference type="GO" id="GO:0016301">
    <property type="term" value="F:kinase activity"/>
    <property type="evidence" value="ECO:0007669"/>
    <property type="project" value="UniProtKB-KW"/>
</dbReference>
<dbReference type="SUPFAM" id="SSF52172">
    <property type="entry name" value="CheY-like"/>
    <property type="match status" value="1"/>
</dbReference>
<dbReference type="Gene3D" id="3.30.450.20">
    <property type="entry name" value="PAS domain"/>
    <property type="match status" value="1"/>
</dbReference>
<evidence type="ECO:0000256" key="4">
    <source>
        <dbReference type="ARBA" id="ARBA00022553"/>
    </source>
</evidence>
<protein>
    <recommendedName>
        <fullName evidence="2">histidine kinase</fullName>
        <ecNumber evidence="2">2.7.13.3</ecNumber>
    </recommendedName>
</protein>
<evidence type="ECO:0000256" key="5">
    <source>
        <dbReference type="ARBA" id="ARBA00022606"/>
    </source>
</evidence>
<dbReference type="SMART" id="SM00448">
    <property type="entry name" value="REC"/>
    <property type="match status" value="1"/>
</dbReference>
<dbReference type="Proteomes" id="UP001230253">
    <property type="component" value="Unassembled WGS sequence"/>
</dbReference>
<keyword evidence="6" id="KW-0808">Transferase</keyword>
<dbReference type="PIRSF" id="PIRSF036397">
    <property type="entry name" value="Bactrphtchrm_rec"/>
    <property type="match status" value="1"/>
</dbReference>
<dbReference type="InterPro" id="IPR001789">
    <property type="entry name" value="Sig_transdc_resp-reg_receiver"/>
</dbReference>
<dbReference type="PRINTS" id="PR01033">
    <property type="entry name" value="PHYTOCHROME"/>
</dbReference>
<dbReference type="Gene3D" id="3.30.450.40">
    <property type="match status" value="1"/>
</dbReference>
<dbReference type="InterPro" id="IPR001294">
    <property type="entry name" value="Phytochrome"/>
</dbReference>
<dbReference type="InterPro" id="IPR011102">
    <property type="entry name" value="Sig_transdc_His_kinase_HWE"/>
</dbReference>
<dbReference type="Pfam" id="PF00072">
    <property type="entry name" value="Response_reg"/>
    <property type="match status" value="1"/>
</dbReference>
<dbReference type="EC" id="2.7.13.3" evidence="2"/>
<dbReference type="InterPro" id="IPR035965">
    <property type="entry name" value="PAS-like_dom_sf"/>
</dbReference>
<dbReference type="Pfam" id="PF01590">
    <property type="entry name" value="GAF"/>
    <property type="match status" value="1"/>
</dbReference>
<name>A0ABU0C6B2_9BRAD</name>
<proteinExistence type="predicted"/>
<dbReference type="EMBL" id="JAUSUK010000002">
    <property type="protein sequence ID" value="MDQ0326035.1"/>
    <property type="molecule type" value="Genomic_DNA"/>
</dbReference>
<keyword evidence="9" id="KW-0067">ATP-binding</keyword>
<dbReference type="RefSeq" id="WP_307154261.1">
    <property type="nucleotide sequence ID" value="NZ_JAUSUK010000002.1"/>
</dbReference>
<evidence type="ECO:0000313" key="15">
    <source>
        <dbReference type="EMBL" id="MDQ0326035.1"/>
    </source>
</evidence>
<evidence type="ECO:0000256" key="12">
    <source>
        <dbReference type="PROSITE-ProRule" id="PRU00169"/>
    </source>
</evidence>
<dbReference type="Gene3D" id="3.40.50.2300">
    <property type="match status" value="1"/>
</dbReference>
<evidence type="ECO:0000256" key="8">
    <source>
        <dbReference type="ARBA" id="ARBA00022777"/>
    </source>
</evidence>
<keyword evidence="5" id="KW-0716">Sensory transduction</keyword>
<dbReference type="InterPro" id="IPR029016">
    <property type="entry name" value="GAF-like_dom_sf"/>
</dbReference>
<evidence type="ECO:0000256" key="7">
    <source>
        <dbReference type="ARBA" id="ARBA00022741"/>
    </source>
</evidence>
<dbReference type="Pfam" id="PF08446">
    <property type="entry name" value="PAS_2"/>
    <property type="match status" value="1"/>
</dbReference>
<evidence type="ECO:0000259" key="13">
    <source>
        <dbReference type="PROSITE" id="PS50046"/>
    </source>
</evidence>
<dbReference type="PROSITE" id="PS50110">
    <property type="entry name" value="RESPONSE_REGULATORY"/>
    <property type="match status" value="1"/>
</dbReference>
<evidence type="ECO:0000259" key="14">
    <source>
        <dbReference type="PROSITE" id="PS50110"/>
    </source>
</evidence>
<feature type="domain" description="Phytochrome chromophore attachment site" evidence="13">
    <location>
        <begin position="146"/>
        <end position="303"/>
    </location>
</feature>
<evidence type="ECO:0000256" key="9">
    <source>
        <dbReference type="ARBA" id="ARBA00022840"/>
    </source>
</evidence>
<keyword evidence="4 12" id="KW-0597">Phosphoprotein</keyword>
<dbReference type="SUPFAM" id="SSF55781">
    <property type="entry name" value="GAF domain-like"/>
    <property type="match status" value="2"/>
</dbReference>
<evidence type="ECO:0000256" key="6">
    <source>
        <dbReference type="ARBA" id="ARBA00022679"/>
    </source>
</evidence>
<dbReference type="SMART" id="SM00065">
    <property type="entry name" value="GAF"/>
    <property type="match status" value="1"/>
</dbReference>
<dbReference type="PROSITE" id="PS50046">
    <property type="entry name" value="PHYTOCHROME_2"/>
    <property type="match status" value="1"/>
</dbReference>
<comment type="caution">
    <text evidence="15">The sequence shown here is derived from an EMBL/GenBank/DDBJ whole genome shotgun (WGS) entry which is preliminary data.</text>
</comment>
<accession>A0ABU0C6B2</accession>
<keyword evidence="3" id="KW-0600">Photoreceptor protein</keyword>
<feature type="modified residue" description="4-aspartylphosphate" evidence="12">
    <location>
        <position position="786"/>
    </location>
</feature>
<dbReference type="Gene3D" id="3.30.450.270">
    <property type="match status" value="1"/>
</dbReference>
<keyword evidence="8 15" id="KW-0418">Kinase</keyword>
<dbReference type="SMART" id="SM00911">
    <property type="entry name" value="HWE_HK"/>
    <property type="match status" value="1"/>
</dbReference>
<dbReference type="InterPro" id="IPR009219">
    <property type="entry name" value="Bactrphtchr_CheY"/>
</dbReference>
<dbReference type="Pfam" id="PF07536">
    <property type="entry name" value="HWE_HK"/>
    <property type="match status" value="1"/>
</dbReference>
<dbReference type="InterPro" id="IPR013515">
    <property type="entry name" value="Phytochrome_cen-reg"/>
</dbReference>
<dbReference type="SUPFAM" id="SSF55785">
    <property type="entry name" value="PYP-like sensor domain (PAS domain)"/>
    <property type="match status" value="1"/>
</dbReference>
<dbReference type="InterPro" id="IPR043150">
    <property type="entry name" value="Phytochrome_PHY_sf"/>
</dbReference>
<gene>
    <name evidence="15" type="ORF">J2R99_001904</name>
</gene>
<keyword evidence="16" id="KW-1185">Reference proteome</keyword>
<dbReference type="InterPro" id="IPR013654">
    <property type="entry name" value="PAS_2"/>
</dbReference>
<evidence type="ECO:0000313" key="16">
    <source>
        <dbReference type="Proteomes" id="UP001230253"/>
    </source>
</evidence>
<sequence length="849" mass="93323">MSDPTQFEVDLTNCDREPIHLLGAVQPFGFLVAVSRSSWVVTRVSRNAAEWLGRPGEDLLGLPIDHVFLGQAVHTIRNHLQGAVMGETVARAFGVTVTEAGLLCDIAVHLSGDEVVVECERSVAEPAANAAAMVRGMVARLQRTDDLRNFYRIAAREMQALTGFDRVMIYRFDHDGSGEVIAESARSGIGSFLGLHYPATDIPRQARILYEKNWLRIIPDISAEPSPVEPALDHNGQPLDLSMSILRSVSPIHIEYLQNMGVDASMSVSILREGRLWGLFACHHYTPHHVTFERRTAAELFGQMFSLLVENRERQTEAEYEERSNTLHNKLVAVMAAEATRFESIVDHLDEIADLLVCDGIGLWVEGRATLKGLTPNETDFAGLAGHLREKGVGEVYAQHEIGAEYEAGRAFADRAAGMLVVPLSRQPGDYLIFFRKEVTRSVNWAGNPEKPVSVGPLGARLTPRKSFDIWKETVSGQSMPWSPVEERIAEGLRVSLLEVILQLSNLTEAERRRAQERQKLLIAELNHRVRNILSLIRGVINQSKDATSIEAFTEVVGGRIQALARAHDQITSDDWSPASFRNLVTTEAGAYLGGKADRVVLTGSDVLVQPEAFTTVALVIHELITNSAKYGALSDSRGQIDIMTDFDTLGRLTIDWGERGGPPVKPPKRYGFGSTVIEQSIVHDLGGEAKVDYELTGLKARFVIPPKHFHRSEIVVDRLNEAPRLDEAGDALPADVLVVEDNMIIALDTEQMLLSLGVGNVRTASGVSDALKEIERQAPDFALLDVNLGAETSLEIAERLAEMDVPFAFATGYGEQAALPAPFDATHKVRKPYSAQSLQAAMLETERA</sequence>
<dbReference type="Pfam" id="PF00360">
    <property type="entry name" value="PHY"/>
    <property type="match status" value="1"/>
</dbReference>
<organism evidence="15 16">
    <name type="scientific">Rhodopseudomonas julia</name>
    <dbReference type="NCBI Taxonomy" id="200617"/>
    <lineage>
        <taxon>Bacteria</taxon>
        <taxon>Pseudomonadati</taxon>
        <taxon>Pseudomonadota</taxon>
        <taxon>Alphaproteobacteria</taxon>
        <taxon>Hyphomicrobiales</taxon>
        <taxon>Nitrobacteraceae</taxon>
        <taxon>Rhodopseudomonas</taxon>
    </lineage>
</organism>
<evidence type="ECO:0000256" key="3">
    <source>
        <dbReference type="ARBA" id="ARBA00022543"/>
    </source>
</evidence>
<evidence type="ECO:0000256" key="2">
    <source>
        <dbReference type="ARBA" id="ARBA00012438"/>
    </source>
</evidence>
<dbReference type="InterPro" id="IPR003018">
    <property type="entry name" value="GAF"/>
</dbReference>
<keyword evidence="10" id="KW-0157">Chromophore</keyword>
<dbReference type="PANTHER" id="PTHR41523">
    <property type="entry name" value="TWO-COMPONENT SYSTEM SENSOR PROTEIN"/>
    <property type="match status" value="1"/>
</dbReference>
<dbReference type="PANTHER" id="PTHR41523:SF8">
    <property type="entry name" value="ETHYLENE RESPONSE SENSOR PROTEIN"/>
    <property type="match status" value="1"/>
</dbReference>
<evidence type="ECO:0000256" key="11">
    <source>
        <dbReference type="ARBA" id="ARBA00023170"/>
    </source>
</evidence>
<dbReference type="InterPro" id="IPR016132">
    <property type="entry name" value="Phyto_chromo_attachment"/>
</dbReference>
<feature type="domain" description="Response regulatory" evidence="14">
    <location>
        <begin position="736"/>
        <end position="847"/>
    </location>
</feature>
<keyword evidence="11" id="KW-0675">Receptor</keyword>
<keyword evidence="7" id="KW-0547">Nucleotide-binding</keyword>
<dbReference type="InterPro" id="IPR036890">
    <property type="entry name" value="HATPase_C_sf"/>
</dbReference>
<reference evidence="15 16" key="1">
    <citation type="submission" date="2023-07" db="EMBL/GenBank/DDBJ databases">
        <title>Genomic Encyclopedia of Type Strains, Phase IV (KMG-IV): sequencing the most valuable type-strain genomes for metagenomic binning, comparative biology and taxonomic classification.</title>
        <authorList>
            <person name="Goeker M."/>
        </authorList>
    </citation>
    <scope>NUCLEOTIDE SEQUENCE [LARGE SCALE GENOMIC DNA]</scope>
    <source>
        <strain evidence="15 16">DSM 11549</strain>
    </source>
</reference>
<comment type="catalytic activity">
    <reaction evidence="1">
        <text>ATP + protein L-histidine = ADP + protein N-phospho-L-histidine.</text>
        <dbReference type="EC" id="2.7.13.3"/>
    </reaction>
</comment>
<dbReference type="InterPro" id="IPR011006">
    <property type="entry name" value="CheY-like_superfamily"/>
</dbReference>
<evidence type="ECO:0000256" key="10">
    <source>
        <dbReference type="ARBA" id="ARBA00022991"/>
    </source>
</evidence>
<dbReference type="Gene3D" id="3.30.565.10">
    <property type="entry name" value="Histidine kinase-like ATPase, C-terminal domain"/>
    <property type="match status" value="1"/>
</dbReference>
<evidence type="ECO:0000256" key="1">
    <source>
        <dbReference type="ARBA" id="ARBA00000085"/>
    </source>
</evidence>